<dbReference type="AlphaFoldDB" id="A0A0R0LZ10"/>
<reference evidence="3 4" key="1">
    <citation type="submission" date="2015-07" db="EMBL/GenBank/DDBJ databases">
        <title>The genome of Pseudoloma neurophilia, a relevant intracellular parasite of the zebrafish.</title>
        <authorList>
            <person name="Ndikumana S."/>
            <person name="Pelin A."/>
            <person name="Sanders J."/>
            <person name="Corradi N."/>
        </authorList>
    </citation>
    <scope>NUCLEOTIDE SEQUENCE [LARGE SCALE GENOMIC DNA]</scope>
    <source>
        <strain evidence="3 4">MK1</strain>
    </source>
</reference>
<dbReference type="Proteomes" id="UP000051530">
    <property type="component" value="Unassembled WGS sequence"/>
</dbReference>
<gene>
    <name evidence="3" type="ORF">M153_2140004890</name>
</gene>
<accession>A0A0R0LZ10</accession>
<comment type="caution">
    <text evidence="3">The sequence shown here is derived from an EMBL/GenBank/DDBJ whole genome shotgun (WGS) entry which is preliminary data.</text>
</comment>
<proteinExistence type="predicted"/>
<sequence>MSNQNDIQINKDEINQKPSNMSNKNDIQIKNEEINHKQSNMSNKDLVTQNTHSEMDLSLESYNINKNPNDQITENSIGNGVVATAIIGSLFFVSAFFICLGFLYKKYRNKTTKTNLENSNNVI</sequence>
<keyword evidence="2" id="KW-1133">Transmembrane helix</keyword>
<evidence type="ECO:0000313" key="4">
    <source>
        <dbReference type="Proteomes" id="UP000051530"/>
    </source>
</evidence>
<protein>
    <submittedName>
        <fullName evidence="3">Uncharacterized protein</fullName>
    </submittedName>
</protein>
<dbReference type="VEuPathDB" id="MicrosporidiaDB:M153_2140004890"/>
<feature type="compositionally biased region" description="Polar residues" evidence="1">
    <location>
        <begin position="16"/>
        <end position="25"/>
    </location>
</feature>
<evidence type="ECO:0000256" key="2">
    <source>
        <dbReference type="SAM" id="Phobius"/>
    </source>
</evidence>
<organism evidence="3 4">
    <name type="scientific">Pseudoloma neurophilia</name>
    <dbReference type="NCBI Taxonomy" id="146866"/>
    <lineage>
        <taxon>Eukaryota</taxon>
        <taxon>Fungi</taxon>
        <taxon>Fungi incertae sedis</taxon>
        <taxon>Microsporidia</taxon>
        <taxon>Pseudoloma</taxon>
    </lineage>
</organism>
<feature type="transmembrane region" description="Helical" evidence="2">
    <location>
        <begin position="81"/>
        <end position="104"/>
    </location>
</feature>
<feature type="region of interest" description="Disordered" evidence="1">
    <location>
        <begin position="1"/>
        <end position="25"/>
    </location>
</feature>
<evidence type="ECO:0000313" key="3">
    <source>
        <dbReference type="EMBL" id="KRH94541.1"/>
    </source>
</evidence>
<keyword evidence="2" id="KW-0472">Membrane</keyword>
<name>A0A0R0LZ10_9MICR</name>
<keyword evidence="4" id="KW-1185">Reference proteome</keyword>
<evidence type="ECO:0000256" key="1">
    <source>
        <dbReference type="SAM" id="MobiDB-lite"/>
    </source>
</evidence>
<keyword evidence="2" id="KW-0812">Transmembrane</keyword>
<dbReference type="EMBL" id="LGUB01000060">
    <property type="protein sequence ID" value="KRH94541.1"/>
    <property type="molecule type" value="Genomic_DNA"/>
</dbReference>